<evidence type="ECO:0000313" key="2">
    <source>
        <dbReference type="EMBL" id="KAG7334613.1"/>
    </source>
</evidence>
<sequence>MATEARARERAATMPPGKLWKGRPLHQTTLCLGDQTPCYSTTHTQSFCGRRDDGQPLVFLLRDPCYPSQHRRALDLRNVLDSVSSTHSRDVHSPKDITPERREHRQVLGSREGNVWRGRCVLLTAGKATAPRCGCTEGT</sequence>
<keyword evidence="3" id="KW-1185">Reference proteome</keyword>
<gene>
    <name evidence="2" type="ORF">KOW79_001209</name>
</gene>
<dbReference type="AlphaFoldDB" id="A0A9D3P4Q4"/>
<feature type="compositionally biased region" description="Basic and acidic residues" evidence="1">
    <location>
        <begin position="87"/>
        <end position="106"/>
    </location>
</feature>
<feature type="compositionally biased region" description="Basic and acidic residues" evidence="1">
    <location>
        <begin position="1"/>
        <end position="11"/>
    </location>
</feature>
<name>A0A9D3P4Q4_9TELE</name>
<comment type="caution">
    <text evidence="2">The sequence shown here is derived from an EMBL/GenBank/DDBJ whole genome shotgun (WGS) entry which is preliminary data.</text>
</comment>
<feature type="region of interest" description="Disordered" evidence="1">
    <location>
        <begin position="1"/>
        <end position="20"/>
    </location>
</feature>
<evidence type="ECO:0000313" key="3">
    <source>
        <dbReference type="Proteomes" id="UP000824219"/>
    </source>
</evidence>
<dbReference type="Proteomes" id="UP000824219">
    <property type="component" value="Linkage Group LG02"/>
</dbReference>
<protein>
    <submittedName>
        <fullName evidence="2">Uncharacterized protein</fullName>
    </submittedName>
</protein>
<reference evidence="2 3" key="1">
    <citation type="submission" date="2021-06" db="EMBL/GenBank/DDBJ databases">
        <title>Chromosome-level genome assembly of the red-tail catfish (Hemibagrus wyckioides).</title>
        <authorList>
            <person name="Shao F."/>
        </authorList>
    </citation>
    <scope>NUCLEOTIDE SEQUENCE [LARGE SCALE GENOMIC DNA]</scope>
    <source>
        <strain evidence="2">EC202008001</strain>
        <tissue evidence="2">Blood</tissue>
    </source>
</reference>
<feature type="region of interest" description="Disordered" evidence="1">
    <location>
        <begin position="82"/>
        <end position="109"/>
    </location>
</feature>
<organism evidence="2 3">
    <name type="scientific">Hemibagrus wyckioides</name>
    <dbReference type="NCBI Taxonomy" id="337641"/>
    <lineage>
        <taxon>Eukaryota</taxon>
        <taxon>Metazoa</taxon>
        <taxon>Chordata</taxon>
        <taxon>Craniata</taxon>
        <taxon>Vertebrata</taxon>
        <taxon>Euteleostomi</taxon>
        <taxon>Actinopterygii</taxon>
        <taxon>Neopterygii</taxon>
        <taxon>Teleostei</taxon>
        <taxon>Ostariophysi</taxon>
        <taxon>Siluriformes</taxon>
        <taxon>Bagridae</taxon>
        <taxon>Hemibagrus</taxon>
    </lineage>
</organism>
<dbReference type="EMBL" id="JAHKSW010000002">
    <property type="protein sequence ID" value="KAG7334613.1"/>
    <property type="molecule type" value="Genomic_DNA"/>
</dbReference>
<proteinExistence type="predicted"/>
<accession>A0A9D3P4Q4</accession>
<dbReference type="OrthoDB" id="8936752at2759"/>
<evidence type="ECO:0000256" key="1">
    <source>
        <dbReference type="SAM" id="MobiDB-lite"/>
    </source>
</evidence>